<evidence type="ECO:0000256" key="8">
    <source>
        <dbReference type="ARBA" id="ARBA00022980"/>
    </source>
</evidence>
<dbReference type="InterPro" id="IPR019979">
    <property type="entry name" value="Ribosomal_uS17_CS"/>
</dbReference>
<reference evidence="18" key="1">
    <citation type="submission" date="2021-02" db="EMBL/GenBank/DDBJ databases">
        <authorList>
            <person name="Nowell W R."/>
        </authorList>
    </citation>
    <scope>NUCLEOTIDE SEQUENCE</scope>
</reference>
<feature type="region of interest" description="Disordered" evidence="16">
    <location>
        <begin position="597"/>
        <end position="651"/>
    </location>
</feature>
<dbReference type="GO" id="GO:0022627">
    <property type="term" value="C:cytosolic small ribosomal subunit"/>
    <property type="evidence" value="ECO:0007669"/>
    <property type="project" value="TreeGrafter"/>
</dbReference>
<dbReference type="EMBL" id="CAJNOQ010002578">
    <property type="protein sequence ID" value="CAF0966688.1"/>
    <property type="molecule type" value="Genomic_DNA"/>
</dbReference>
<evidence type="ECO:0000256" key="16">
    <source>
        <dbReference type="SAM" id="MobiDB-lite"/>
    </source>
</evidence>
<dbReference type="PROSITE" id="PS50030">
    <property type="entry name" value="UBA"/>
    <property type="match status" value="1"/>
</dbReference>
<dbReference type="SUPFAM" id="SSF50249">
    <property type="entry name" value="Nucleic acid-binding proteins"/>
    <property type="match status" value="1"/>
</dbReference>
<dbReference type="FunFam" id="2.40.50.1000:FF:000008">
    <property type="entry name" value="40S ribosomal protein S11"/>
    <property type="match status" value="1"/>
</dbReference>
<evidence type="ECO:0000256" key="10">
    <source>
        <dbReference type="ARBA" id="ARBA00023139"/>
    </source>
</evidence>
<keyword evidence="5" id="KW-0597">Phosphoprotein</keyword>
<evidence type="ECO:0000256" key="4">
    <source>
        <dbReference type="ARBA" id="ARBA00022490"/>
    </source>
</evidence>
<dbReference type="PANTHER" id="PTHR10744:SF9">
    <property type="entry name" value="40S RIBOSOMAL PROTEIN S11-RELATED"/>
    <property type="match status" value="1"/>
</dbReference>
<dbReference type="Proteomes" id="UP000681722">
    <property type="component" value="Unassembled WGS sequence"/>
</dbReference>
<evidence type="ECO:0000256" key="11">
    <source>
        <dbReference type="ARBA" id="ARBA00023274"/>
    </source>
</evidence>
<evidence type="ECO:0000256" key="5">
    <source>
        <dbReference type="ARBA" id="ARBA00022553"/>
    </source>
</evidence>
<keyword evidence="4" id="KW-0963">Cytoplasm</keyword>
<evidence type="ECO:0000256" key="2">
    <source>
        <dbReference type="ARBA" id="ARBA00010254"/>
    </source>
</evidence>
<dbReference type="EMBL" id="CAJOBC010002578">
    <property type="protein sequence ID" value="CAF3740198.1"/>
    <property type="molecule type" value="Genomic_DNA"/>
</dbReference>
<dbReference type="Pfam" id="PF16158">
    <property type="entry name" value="N_BRCA1_IG"/>
    <property type="match status" value="1"/>
</dbReference>
<evidence type="ECO:0000256" key="15">
    <source>
        <dbReference type="RuleBase" id="RU003872"/>
    </source>
</evidence>
<evidence type="ECO:0000313" key="20">
    <source>
        <dbReference type="Proteomes" id="UP000663829"/>
    </source>
</evidence>
<organism evidence="18 20">
    <name type="scientific">Didymodactylos carnosus</name>
    <dbReference type="NCBI Taxonomy" id="1234261"/>
    <lineage>
        <taxon>Eukaryota</taxon>
        <taxon>Metazoa</taxon>
        <taxon>Spiralia</taxon>
        <taxon>Gnathifera</taxon>
        <taxon>Rotifera</taxon>
        <taxon>Eurotatoria</taxon>
        <taxon>Bdelloidea</taxon>
        <taxon>Philodinida</taxon>
        <taxon>Philodinidae</taxon>
        <taxon>Didymodactylos</taxon>
    </lineage>
</organism>
<evidence type="ECO:0000256" key="6">
    <source>
        <dbReference type="ARBA" id="ARBA00022884"/>
    </source>
</evidence>
<dbReference type="NCBIfam" id="TIGR03630">
    <property type="entry name" value="uS17_arch"/>
    <property type="match status" value="1"/>
</dbReference>
<dbReference type="InterPro" id="IPR032350">
    <property type="entry name" value="Nbr1_FW"/>
</dbReference>
<dbReference type="Pfam" id="PF16205">
    <property type="entry name" value="Ribosomal_S17_N"/>
    <property type="match status" value="1"/>
</dbReference>
<feature type="compositionally biased region" description="Basic residues" evidence="16">
    <location>
        <begin position="597"/>
        <end position="612"/>
    </location>
</feature>
<dbReference type="InterPro" id="IPR015940">
    <property type="entry name" value="UBA"/>
</dbReference>
<evidence type="ECO:0000256" key="9">
    <source>
        <dbReference type="ARBA" id="ARBA00022990"/>
    </source>
</evidence>
<evidence type="ECO:0000256" key="1">
    <source>
        <dbReference type="ARBA" id="ARBA00004419"/>
    </source>
</evidence>
<keyword evidence="8 15" id="KW-0689">Ribosomal protein</keyword>
<dbReference type="Gene3D" id="2.60.40.10">
    <property type="entry name" value="Immunoglobulins"/>
    <property type="match status" value="1"/>
</dbReference>
<dbReference type="GO" id="GO:0003723">
    <property type="term" value="F:RNA binding"/>
    <property type="evidence" value="ECO:0007669"/>
    <property type="project" value="UniProtKB-KW"/>
</dbReference>
<feature type="compositionally biased region" description="Basic and acidic residues" evidence="16">
    <location>
        <begin position="546"/>
        <end position="557"/>
    </location>
</feature>
<keyword evidence="20" id="KW-1185">Reference proteome</keyword>
<dbReference type="Proteomes" id="UP000663829">
    <property type="component" value="Unassembled WGS sequence"/>
</dbReference>
<keyword evidence="3" id="KW-0488">Methylation</keyword>
<dbReference type="OrthoDB" id="2122982at2759"/>
<dbReference type="PROSITE" id="PS00056">
    <property type="entry name" value="RIBOSOMAL_S17"/>
    <property type="match status" value="1"/>
</dbReference>
<keyword evidence="11 15" id="KW-0687">Ribonucleoprotein</keyword>
<dbReference type="Pfam" id="PF00366">
    <property type="entry name" value="Ribosomal_S17"/>
    <property type="match status" value="1"/>
</dbReference>
<dbReference type="GO" id="GO:0006412">
    <property type="term" value="P:translation"/>
    <property type="evidence" value="ECO:0007669"/>
    <property type="project" value="InterPro"/>
</dbReference>
<dbReference type="GO" id="GO:0005776">
    <property type="term" value="C:autophagosome"/>
    <property type="evidence" value="ECO:0007669"/>
    <property type="project" value="UniProtKB-SubCell"/>
</dbReference>
<keyword evidence="6" id="KW-0694">RNA-binding</keyword>
<dbReference type="InterPro" id="IPR009060">
    <property type="entry name" value="UBA-like_sf"/>
</dbReference>
<dbReference type="InterPro" id="IPR032440">
    <property type="entry name" value="Ribosomal_uS17_N"/>
</dbReference>
<evidence type="ECO:0000256" key="12">
    <source>
        <dbReference type="ARBA" id="ARBA00023288"/>
    </source>
</evidence>
<name>A0A814EA88_9BILA</name>
<evidence type="ECO:0000256" key="13">
    <source>
        <dbReference type="ARBA" id="ARBA00035164"/>
    </source>
</evidence>
<keyword evidence="7" id="KW-0164">Citrullination</keyword>
<keyword evidence="10" id="KW-0564">Palmitate</keyword>
<dbReference type="InterPro" id="IPR000266">
    <property type="entry name" value="Ribosomal_uS17"/>
</dbReference>
<keyword evidence="12" id="KW-0449">Lipoprotein</keyword>
<dbReference type="InterPro" id="IPR028333">
    <property type="entry name" value="Ribosomal_uS17_arc/euk"/>
</dbReference>
<proteinExistence type="inferred from homology"/>
<sequence>MEHERSFQKQPTIFLNKKNQTLKGKAKAARYTKNVGLGFKTPREAIEGSYIDKKCPFTGNVSIRGRILTGIVLKMKMQRTIVIRRDYLHYVRKYNRFEKRHKNMSVHLSPCFRDVSIGDVVTIGECRPLSKTVRFNVLKVAKASVEITNWKDLIKYTELLCNDKKKEVKIYMIDEEDEQIHLSSETEFNENVMYARDRNVDILKLIVYIGNDRIFDGMYKVPLQNKQIVQIKTLPNELEYRTSMLDINRDVEKFPKNKLKELMEKVLSDKWYIPCKVDESLGVCLVAATKLTHEGLANLNEDCKSFIDIIVPDAFRKLQNTPSVNGWPDDIQFGIFEILELFIDLVCTQLRCPLVPVGLLNILALTFDCTTTYQQQHKTKQYINRNYNLNGYQFVKMQMADDRLSYGWLRSLIDRFVMQNGIENMKKLFALDDLKAGDYNALLKVFANCKDCIIMERYQILFSEHIFQAIDYVKRSTEDVNDLIETLHVICVNYMLPTGVNELKPLIKPKRLKTLTNHFNNSRSKKSNDYYKSLAEDIRDLSLDSERKNSKKQRTDEDLLVQKPVLFDSMPPSIDDEEKNNSVAEDTFATEELIVGHHHHGTSPSLKRKHKRQNVDKQQHQNRRNTVAVITTTPAPSKPKDHEKKKDRRQTLSTLKHSSVVLEKYDRSNPEDIIRFFASMKLKIADLYDHLETATFNGRIKDVLKTEEKIKLLKPYSARFVTDENIPDGSHVKPNEVFRKCWILLNDGSLPWDDTDVKLTNLSDSIKVVNEPHVPVTAPHSRAHIYVDFIAPNDTGVFESKWILSYRHYTFGPMIWCSIRVVDDTVIIPNYEIGRNDNIMMESTGTITLSSASSNNNYVTVLPSSFSHRDSCCSVSTISNSFDIMDIPLPTCFDLTKPFKPKEMPMLTNDNYGNNHSNRTSITYSRLSSVSSSINDDDQDLFCADFLDEAPSDKRCKPREVKSYALVKNVENRANTVEVQQTQQEQESATVPLPITLVITELNGDVPLPEAPPSTPQKSNGQPLDFVDSVVTNIFSVAKQASSTAKAIFQTLQANDETTVPTAPPAPPVNVEIPPQLSTVSTTPTEELHNGDDYFATIQHGENENEFLISSLNSKTTPFTSLSSVTSQTNNSSSMSTFDLNMSHLIDMGFANREQNRRLLIEHENNITKVVEYLFDSGDNSWFQSRH</sequence>
<dbReference type="Gene3D" id="1.10.8.10">
    <property type="entry name" value="DNA helicase RuvA subunit, C-terminal domain"/>
    <property type="match status" value="1"/>
</dbReference>
<dbReference type="Gene3D" id="2.40.50.1000">
    <property type="match status" value="1"/>
</dbReference>
<dbReference type="PRINTS" id="PR00973">
    <property type="entry name" value="RIBOSOMALS17"/>
</dbReference>
<evidence type="ECO:0000313" key="18">
    <source>
        <dbReference type="EMBL" id="CAF0966688.1"/>
    </source>
</evidence>
<comment type="caution">
    <text evidence="18">The sequence shown here is derived from an EMBL/GenBank/DDBJ whole genome shotgun (WGS) entry which is preliminary data.</text>
</comment>
<dbReference type="InterPro" id="IPR013783">
    <property type="entry name" value="Ig-like_fold"/>
</dbReference>
<dbReference type="InterPro" id="IPR012340">
    <property type="entry name" value="NA-bd_OB-fold"/>
</dbReference>
<evidence type="ECO:0000313" key="19">
    <source>
        <dbReference type="EMBL" id="CAF3740198.1"/>
    </source>
</evidence>
<dbReference type="SUPFAM" id="SSF46934">
    <property type="entry name" value="UBA-like"/>
    <property type="match status" value="1"/>
</dbReference>
<dbReference type="CDD" id="cd00364">
    <property type="entry name" value="Ribosomal_uS17"/>
    <property type="match status" value="1"/>
</dbReference>
<keyword evidence="9" id="KW-0007">Acetylation</keyword>
<dbReference type="AlphaFoldDB" id="A0A814EA88"/>
<evidence type="ECO:0000256" key="14">
    <source>
        <dbReference type="ARBA" id="ARBA00035471"/>
    </source>
</evidence>
<dbReference type="GO" id="GO:0003735">
    <property type="term" value="F:structural constituent of ribosome"/>
    <property type="evidence" value="ECO:0007669"/>
    <property type="project" value="InterPro"/>
</dbReference>
<dbReference type="PANTHER" id="PTHR10744">
    <property type="entry name" value="40S RIBOSOMAL PROTEIN S11 FAMILY MEMBER"/>
    <property type="match status" value="1"/>
</dbReference>
<dbReference type="CDD" id="cd14947">
    <property type="entry name" value="NBR1_like"/>
    <property type="match status" value="1"/>
</dbReference>
<comment type="similarity">
    <text evidence="2 15">Belongs to the universal ribosomal protein uS17 family.</text>
</comment>
<accession>A0A814EA88</accession>
<gene>
    <name evidence="18" type="ORF">GPM918_LOCUS12016</name>
    <name evidence="19" type="ORF">SRO942_LOCUS12017</name>
</gene>
<evidence type="ECO:0000259" key="17">
    <source>
        <dbReference type="PROSITE" id="PS50030"/>
    </source>
</evidence>
<evidence type="ECO:0000256" key="3">
    <source>
        <dbReference type="ARBA" id="ARBA00022481"/>
    </source>
</evidence>
<feature type="compositionally biased region" description="Polar residues" evidence="16">
    <location>
        <begin position="624"/>
        <end position="635"/>
    </location>
</feature>
<feature type="region of interest" description="Disordered" evidence="16">
    <location>
        <begin position="546"/>
        <end position="581"/>
    </location>
</feature>
<feature type="domain" description="UBA" evidence="17">
    <location>
        <begin position="1128"/>
        <end position="1177"/>
    </location>
</feature>
<protein>
    <recommendedName>
        <fullName evidence="13">Small ribosomal subunit protein uS17</fullName>
    </recommendedName>
    <alternativeName>
        <fullName evidence="14">40S ribosomal protein S11</fullName>
    </alternativeName>
</protein>
<comment type="subcellular location">
    <subcellularLocation>
        <location evidence="1">Cytoplasmic vesicle</location>
        <location evidence="1">Autophagosome</location>
    </subcellularLocation>
</comment>
<evidence type="ECO:0000256" key="7">
    <source>
        <dbReference type="ARBA" id="ARBA00022934"/>
    </source>
</evidence>